<dbReference type="GeneID" id="105127538"/>
<dbReference type="KEGG" id="peu:105127538"/>
<sequence length="128" mass="14905">MFQETDEKLKSDEADAIFFQLIACYLIKDCLDQNEAGTEKLKHRYDLTTTVELLQYIGFGITSLYELPFLAFLFKYALVQMCKDVYMKLRFHSEEMTESVGREFFPKVVIELVGYVSCQGFLHPLCSQ</sequence>
<keyword evidence="1" id="KW-1133">Transmembrane helix</keyword>
<keyword evidence="1" id="KW-0812">Transmembrane</keyword>
<organism evidence="2 3">
    <name type="scientific">Populus euphratica</name>
    <name type="common">Euphrates poplar</name>
    <dbReference type="NCBI Taxonomy" id="75702"/>
    <lineage>
        <taxon>Eukaryota</taxon>
        <taxon>Viridiplantae</taxon>
        <taxon>Streptophyta</taxon>
        <taxon>Embryophyta</taxon>
        <taxon>Tracheophyta</taxon>
        <taxon>Spermatophyta</taxon>
        <taxon>Magnoliopsida</taxon>
        <taxon>eudicotyledons</taxon>
        <taxon>Gunneridae</taxon>
        <taxon>Pentapetalae</taxon>
        <taxon>rosids</taxon>
        <taxon>fabids</taxon>
        <taxon>Malpighiales</taxon>
        <taxon>Salicaceae</taxon>
        <taxon>Saliceae</taxon>
        <taxon>Populus</taxon>
    </lineage>
</organism>
<protein>
    <submittedName>
        <fullName evidence="3">Uncharacterized protein LOC105127538</fullName>
    </submittedName>
</protein>
<evidence type="ECO:0000256" key="1">
    <source>
        <dbReference type="SAM" id="Phobius"/>
    </source>
</evidence>
<keyword evidence="2" id="KW-1185">Reference proteome</keyword>
<dbReference type="Proteomes" id="UP000694918">
    <property type="component" value="Unplaced"/>
</dbReference>
<feature type="transmembrane region" description="Helical" evidence="1">
    <location>
        <begin position="53"/>
        <end position="78"/>
    </location>
</feature>
<evidence type="ECO:0000313" key="3">
    <source>
        <dbReference type="RefSeq" id="XP_011027183.1"/>
    </source>
</evidence>
<reference evidence="3" key="1">
    <citation type="submission" date="2025-08" db="UniProtKB">
        <authorList>
            <consortium name="RefSeq"/>
        </authorList>
    </citation>
    <scope>IDENTIFICATION</scope>
</reference>
<evidence type="ECO:0000313" key="2">
    <source>
        <dbReference type="Proteomes" id="UP000694918"/>
    </source>
</evidence>
<keyword evidence="1" id="KW-0472">Membrane</keyword>
<name>A0AAJ6UC64_POPEU</name>
<proteinExistence type="predicted"/>
<dbReference type="AlphaFoldDB" id="A0AAJ6UC64"/>
<accession>A0AAJ6UC64</accession>
<gene>
    <name evidence="3" type="primary">LOC105127538</name>
</gene>
<dbReference type="RefSeq" id="XP_011027183.1">
    <property type="nucleotide sequence ID" value="XM_011028881.1"/>
</dbReference>